<evidence type="ECO:0000313" key="3">
    <source>
        <dbReference type="Proteomes" id="UP000546642"/>
    </source>
</evidence>
<evidence type="ECO:0000313" key="2">
    <source>
        <dbReference type="EMBL" id="MBB6170486.1"/>
    </source>
</evidence>
<sequence>MTADERGIDRVGRRAKKMLSAMQKYEIWLQLLRRETSTTQAAASWQVDPSTINRIRKVAKEGALEALAESRPGNTRARQERDAELEALRRENAQLAATLQHMTVKLAMVEGKDAWG</sequence>
<organism evidence="2 3">
    <name type="scientific">Nocardiopsis mwathae</name>
    <dbReference type="NCBI Taxonomy" id="1472723"/>
    <lineage>
        <taxon>Bacteria</taxon>
        <taxon>Bacillati</taxon>
        <taxon>Actinomycetota</taxon>
        <taxon>Actinomycetes</taxon>
        <taxon>Streptosporangiales</taxon>
        <taxon>Nocardiopsidaceae</taxon>
        <taxon>Nocardiopsis</taxon>
    </lineage>
</organism>
<dbReference type="Proteomes" id="UP000546642">
    <property type="component" value="Unassembled WGS sequence"/>
</dbReference>
<keyword evidence="3" id="KW-1185">Reference proteome</keyword>
<accession>A0A7W9YFU0</accession>
<feature type="coiled-coil region" evidence="1">
    <location>
        <begin position="78"/>
        <end position="105"/>
    </location>
</feature>
<keyword evidence="1" id="KW-0175">Coiled coil</keyword>
<dbReference type="AlphaFoldDB" id="A0A7W9YFU0"/>
<dbReference type="EMBL" id="JACHDS010000001">
    <property type="protein sequence ID" value="MBB6170486.1"/>
    <property type="molecule type" value="Genomic_DNA"/>
</dbReference>
<proteinExistence type="predicted"/>
<protein>
    <recommendedName>
        <fullName evidence="4">Transposase</fullName>
    </recommendedName>
</protein>
<evidence type="ECO:0008006" key="4">
    <source>
        <dbReference type="Google" id="ProtNLM"/>
    </source>
</evidence>
<reference evidence="2 3" key="1">
    <citation type="submission" date="2020-08" db="EMBL/GenBank/DDBJ databases">
        <title>Sequencing the genomes of 1000 actinobacteria strains.</title>
        <authorList>
            <person name="Klenk H.-P."/>
        </authorList>
    </citation>
    <scope>NUCLEOTIDE SEQUENCE [LARGE SCALE GENOMIC DNA]</scope>
    <source>
        <strain evidence="2 3">DSM 46659</strain>
    </source>
</reference>
<comment type="caution">
    <text evidence="2">The sequence shown here is derived from an EMBL/GenBank/DDBJ whole genome shotgun (WGS) entry which is preliminary data.</text>
</comment>
<gene>
    <name evidence="2" type="ORF">HNR23_000546</name>
</gene>
<evidence type="ECO:0000256" key="1">
    <source>
        <dbReference type="SAM" id="Coils"/>
    </source>
</evidence>
<dbReference type="RefSeq" id="WP_184073171.1">
    <property type="nucleotide sequence ID" value="NZ_JACHDS010000001.1"/>
</dbReference>
<name>A0A7W9YFU0_9ACTN</name>